<evidence type="ECO:0000313" key="1">
    <source>
        <dbReference type="EMBL" id="GGM78423.1"/>
    </source>
</evidence>
<gene>
    <name evidence="1" type="ORF">GCM10012275_56300</name>
</gene>
<comment type="caution">
    <text evidence="1">The sequence shown here is derived from an EMBL/GenBank/DDBJ whole genome shotgun (WGS) entry which is preliminary data.</text>
</comment>
<keyword evidence="2" id="KW-1185">Reference proteome</keyword>
<proteinExistence type="predicted"/>
<dbReference type="EMBL" id="BMMK01000041">
    <property type="protein sequence ID" value="GGM78423.1"/>
    <property type="molecule type" value="Genomic_DNA"/>
</dbReference>
<organism evidence="1 2">
    <name type="scientific">Longimycelium tulufanense</name>
    <dbReference type="NCBI Taxonomy" id="907463"/>
    <lineage>
        <taxon>Bacteria</taxon>
        <taxon>Bacillati</taxon>
        <taxon>Actinomycetota</taxon>
        <taxon>Actinomycetes</taxon>
        <taxon>Pseudonocardiales</taxon>
        <taxon>Pseudonocardiaceae</taxon>
        <taxon>Longimycelium</taxon>
    </lineage>
</organism>
<accession>A0A8J3CDJ4</accession>
<sequence>MPYSSIDRVREADGFDTHDYPDELVSSALTWAEAVVDHITVTSWEHKPFEVRAVCFHSAELWLDVLFPQQLHHAVDLRTGSPVDVSGWRLNPHTSRVYLPTVRTGEWLVAGLAGETDTPPEDIAFATTVLARHWLTNLNSRVPERAVSAQSEYGQIIFATASHRRPTGLPDVDAILLRHSHRAPGTA</sequence>
<name>A0A8J3CDJ4_9PSEU</name>
<protein>
    <submittedName>
        <fullName evidence="1">Uncharacterized protein</fullName>
    </submittedName>
</protein>
<dbReference type="RefSeq" id="WP_189061455.1">
    <property type="nucleotide sequence ID" value="NZ_BMMK01000041.1"/>
</dbReference>
<dbReference type="AlphaFoldDB" id="A0A8J3CDJ4"/>
<dbReference type="Proteomes" id="UP000637578">
    <property type="component" value="Unassembled WGS sequence"/>
</dbReference>
<reference evidence="1" key="1">
    <citation type="journal article" date="2014" name="Int. J. Syst. Evol. Microbiol.">
        <title>Complete genome sequence of Corynebacterium casei LMG S-19264T (=DSM 44701T), isolated from a smear-ripened cheese.</title>
        <authorList>
            <consortium name="US DOE Joint Genome Institute (JGI-PGF)"/>
            <person name="Walter F."/>
            <person name="Albersmeier A."/>
            <person name="Kalinowski J."/>
            <person name="Ruckert C."/>
        </authorList>
    </citation>
    <scope>NUCLEOTIDE SEQUENCE</scope>
    <source>
        <strain evidence="1">CGMCC 4.5737</strain>
    </source>
</reference>
<evidence type="ECO:0000313" key="2">
    <source>
        <dbReference type="Proteomes" id="UP000637578"/>
    </source>
</evidence>
<reference evidence="1" key="2">
    <citation type="submission" date="2020-09" db="EMBL/GenBank/DDBJ databases">
        <authorList>
            <person name="Sun Q."/>
            <person name="Zhou Y."/>
        </authorList>
    </citation>
    <scope>NUCLEOTIDE SEQUENCE</scope>
    <source>
        <strain evidence="1">CGMCC 4.5737</strain>
    </source>
</reference>